<reference evidence="1 2" key="1">
    <citation type="submission" date="2018-03" db="EMBL/GenBank/DDBJ databases">
        <authorList>
            <person name="Keele B.F."/>
        </authorList>
    </citation>
    <scope>NUCLEOTIDE SEQUENCE [LARGE SCALE GENOMIC DNA]</scope>
    <source>
        <strain evidence="1 2">CECT 8811</strain>
    </source>
</reference>
<dbReference type="Proteomes" id="UP000244911">
    <property type="component" value="Unassembled WGS sequence"/>
</dbReference>
<keyword evidence="2" id="KW-1185">Reference proteome</keyword>
<name>A0A2R8AJT2_9RHOB</name>
<sequence>MSCSDFEQLDEKQLADLRLDVVASLFVCGTLDCLEIGQRLVEAGFSGRYYVLIPELPDPQIIVDEITQSCPSIDIQVVTNPLLI</sequence>
<evidence type="ECO:0000313" key="1">
    <source>
        <dbReference type="EMBL" id="SPF76291.1"/>
    </source>
</evidence>
<dbReference type="EMBL" id="OMOI01000001">
    <property type="protein sequence ID" value="SPF76291.1"/>
    <property type="molecule type" value="Genomic_DNA"/>
</dbReference>
<evidence type="ECO:0000313" key="2">
    <source>
        <dbReference type="Proteomes" id="UP000244911"/>
    </source>
</evidence>
<accession>A0A2R8AJT2</accession>
<gene>
    <name evidence="1" type="ORF">ALP8811_01293</name>
</gene>
<dbReference type="AlphaFoldDB" id="A0A2R8AJT2"/>
<protein>
    <submittedName>
        <fullName evidence="1">Uncharacterized protein</fullName>
    </submittedName>
</protein>
<proteinExistence type="predicted"/>
<organism evidence="1 2">
    <name type="scientific">Aliiroseovarius pelagivivens</name>
    <dbReference type="NCBI Taxonomy" id="1639690"/>
    <lineage>
        <taxon>Bacteria</taxon>
        <taxon>Pseudomonadati</taxon>
        <taxon>Pseudomonadota</taxon>
        <taxon>Alphaproteobacteria</taxon>
        <taxon>Rhodobacterales</taxon>
        <taxon>Paracoccaceae</taxon>
        <taxon>Aliiroseovarius</taxon>
    </lineage>
</organism>